<feature type="domain" description="Carrier" evidence="1">
    <location>
        <begin position="1"/>
        <end position="83"/>
    </location>
</feature>
<dbReference type="EMBL" id="JBHSBB010000026">
    <property type="protein sequence ID" value="MFC4035377.1"/>
    <property type="molecule type" value="Genomic_DNA"/>
</dbReference>
<protein>
    <submittedName>
        <fullName evidence="2">Phosphopantetheine-binding protein</fullName>
    </submittedName>
</protein>
<sequence>MNERGQLLESVTSQVRVIVPNESEHAIHEDGDLRDLASFDSLAFMELLVWLETVQGIAIPDEELLLENFSSIGKIVDYVLESSVRPGRLPA</sequence>
<evidence type="ECO:0000313" key="3">
    <source>
        <dbReference type="Proteomes" id="UP001595765"/>
    </source>
</evidence>
<dbReference type="InterPro" id="IPR036736">
    <property type="entry name" value="ACP-like_sf"/>
</dbReference>
<comment type="caution">
    <text evidence="2">The sequence shown here is derived from an EMBL/GenBank/DDBJ whole genome shotgun (WGS) entry which is preliminary data.</text>
</comment>
<dbReference type="Gene3D" id="1.10.1200.10">
    <property type="entry name" value="ACP-like"/>
    <property type="match status" value="1"/>
</dbReference>
<dbReference type="Pfam" id="PF00550">
    <property type="entry name" value="PP-binding"/>
    <property type="match status" value="1"/>
</dbReference>
<accession>A0ABV8HTQ9</accession>
<dbReference type="Proteomes" id="UP001595765">
    <property type="component" value="Unassembled WGS sequence"/>
</dbReference>
<gene>
    <name evidence="2" type="ORF">ACFO3J_28480</name>
</gene>
<proteinExistence type="predicted"/>
<evidence type="ECO:0000313" key="2">
    <source>
        <dbReference type="EMBL" id="MFC4035377.1"/>
    </source>
</evidence>
<keyword evidence="3" id="KW-1185">Reference proteome</keyword>
<reference evidence="3" key="1">
    <citation type="journal article" date="2019" name="Int. J. Syst. Evol. Microbiol.">
        <title>The Global Catalogue of Microorganisms (GCM) 10K type strain sequencing project: providing services to taxonomists for standard genome sequencing and annotation.</title>
        <authorList>
            <consortium name="The Broad Institute Genomics Platform"/>
            <consortium name="The Broad Institute Genome Sequencing Center for Infectious Disease"/>
            <person name="Wu L."/>
            <person name="Ma J."/>
        </authorList>
    </citation>
    <scope>NUCLEOTIDE SEQUENCE [LARGE SCALE GENOMIC DNA]</scope>
    <source>
        <strain evidence="3">CGMCC 4.7237</strain>
    </source>
</reference>
<dbReference type="InterPro" id="IPR009081">
    <property type="entry name" value="PP-bd_ACP"/>
</dbReference>
<organism evidence="2 3">
    <name type="scientific">Streptomyces polygonati</name>
    <dbReference type="NCBI Taxonomy" id="1617087"/>
    <lineage>
        <taxon>Bacteria</taxon>
        <taxon>Bacillati</taxon>
        <taxon>Actinomycetota</taxon>
        <taxon>Actinomycetes</taxon>
        <taxon>Kitasatosporales</taxon>
        <taxon>Streptomycetaceae</taxon>
        <taxon>Streptomyces</taxon>
    </lineage>
</organism>
<name>A0ABV8HTQ9_9ACTN</name>
<dbReference type="RefSeq" id="WP_386435232.1">
    <property type="nucleotide sequence ID" value="NZ_JBHSBB010000026.1"/>
</dbReference>
<dbReference type="SUPFAM" id="SSF47336">
    <property type="entry name" value="ACP-like"/>
    <property type="match status" value="1"/>
</dbReference>
<dbReference type="PROSITE" id="PS50075">
    <property type="entry name" value="CARRIER"/>
    <property type="match status" value="1"/>
</dbReference>
<evidence type="ECO:0000259" key="1">
    <source>
        <dbReference type="PROSITE" id="PS50075"/>
    </source>
</evidence>